<gene>
    <name evidence="1" type="ORF">L2E82_02448</name>
</gene>
<proteinExistence type="predicted"/>
<comment type="caution">
    <text evidence="1">The sequence shown here is derived from an EMBL/GenBank/DDBJ whole genome shotgun (WGS) entry which is preliminary data.</text>
</comment>
<keyword evidence="2" id="KW-1185">Reference proteome</keyword>
<accession>A0ACB9H278</accession>
<reference evidence="1 2" key="2">
    <citation type="journal article" date="2022" name="Mol. Ecol. Resour.">
        <title>The genomes of chicory, endive, great burdock and yacon provide insights into Asteraceae paleo-polyploidization history and plant inulin production.</title>
        <authorList>
            <person name="Fan W."/>
            <person name="Wang S."/>
            <person name="Wang H."/>
            <person name="Wang A."/>
            <person name="Jiang F."/>
            <person name="Liu H."/>
            <person name="Zhao H."/>
            <person name="Xu D."/>
            <person name="Zhang Y."/>
        </authorList>
    </citation>
    <scope>NUCLEOTIDE SEQUENCE [LARGE SCALE GENOMIC DNA]</scope>
    <source>
        <strain evidence="2">cv. Punajuju</strain>
        <tissue evidence="1">Leaves</tissue>
    </source>
</reference>
<organism evidence="1 2">
    <name type="scientific">Cichorium intybus</name>
    <name type="common">Chicory</name>
    <dbReference type="NCBI Taxonomy" id="13427"/>
    <lineage>
        <taxon>Eukaryota</taxon>
        <taxon>Viridiplantae</taxon>
        <taxon>Streptophyta</taxon>
        <taxon>Embryophyta</taxon>
        <taxon>Tracheophyta</taxon>
        <taxon>Spermatophyta</taxon>
        <taxon>Magnoliopsida</taxon>
        <taxon>eudicotyledons</taxon>
        <taxon>Gunneridae</taxon>
        <taxon>Pentapetalae</taxon>
        <taxon>asterids</taxon>
        <taxon>campanulids</taxon>
        <taxon>Asterales</taxon>
        <taxon>Asteraceae</taxon>
        <taxon>Cichorioideae</taxon>
        <taxon>Cichorieae</taxon>
        <taxon>Cichoriinae</taxon>
        <taxon>Cichorium</taxon>
    </lineage>
</organism>
<name>A0ACB9H278_CICIN</name>
<dbReference type="EMBL" id="CM042009">
    <property type="protein sequence ID" value="KAI3789647.1"/>
    <property type="molecule type" value="Genomic_DNA"/>
</dbReference>
<dbReference type="Proteomes" id="UP001055811">
    <property type="component" value="Linkage Group LG01"/>
</dbReference>
<sequence length="291" mass="33507">MGPRGSLIQEHQLPRSQSRPVQEMDAYISILNKENPKNPIRSLRVQLQLETARIPDKIKLQNHTVHISMEDIGNEWVFRCTYERRWLCPGFRWKPRVRKKENKETMRVTEEKSSNDAHAFRACTVKPLKQARHRVRSRVLLSVSISAAVVYRVPIRVFLSIMEEITEAVNNINISSDSYKKNRIQVSNTKKPLFFYVNLAKRYMQQHNEVELSALGMAIATVVTVAEILKNNGFAVEKKIMTSTVEMKGESRGRPVQKAKIEIVLGKTANFDELMAAAQEERELGYAEEQN</sequence>
<evidence type="ECO:0000313" key="2">
    <source>
        <dbReference type="Proteomes" id="UP001055811"/>
    </source>
</evidence>
<protein>
    <submittedName>
        <fullName evidence="1">Uncharacterized protein</fullName>
    </submittedName>
</protein>
<reference evidence="2" key="1">
    <citation type="journal article" date="2022" name="Mol. Ecol. Resour.">
        <title>The genomes of chicory, endive, great burdock and yacon provide insights into Asteraceae palaeo-polyploidization history and plant inulin production.</title>
        <authorList>
            <person name="Fan W."/>
            <person name="Wang S."/>
            <person name="Wang H."/>
            <person name="Wang A."/>
            <person name="Jiang F."/>
            <person name="Liu H."/>
            <person name="Zhao H."/>
            <person name="Xu D."/>
            <person name="Zhang Y."/>
        </authorList>
    </citation>
    <scope>NUCLEOTIDE SEQUENCE [LARGE SCALE GENOMIC DNA]</scope>
    <source>
        <strain evidence="2">cv. Punajuju</strain>
    </source>
</reference>
<evidence type="ECO:0000313" key="1">
    <source>
        <dbReference type="EMBL" id="KAI3789647.1"/>
    </source>
</evidence>